<accession>A0AAW1KNQ4</accession>
<evidence type="ECO:0000313" key="1">
    <source>
        <dbReference type="EMBL" id="KAK9721328.1"/>
    </source>
</evidence>
<dbReference type="AlphaFoldDB" id="A0AAW1KNQ4"/>
<dbReference type="EMBL" id="JASPKY010000200">
    <property type="protein sequence ID" value="KAK9721328.1"/>
    <property type="molecule type" value="Genomic_DNA"/>
</dbReference>
<gene>
    <name evidence="1" type="ORF">QE152_g21605</name>
</gene>
<comment type="caution">
    <text evidence="1">The sequence shown here is derived from an EMBL/GenBank/DDBJ whole genome shotgun (WGS) entry which is preliminary data.</text>
</comment>
<name>A0AAW1KNQ4_POPJA</name>
<evidence type="ECO:0000313" key="2">
    <source>
        <dbReference type="Proteomes" id="UP001458880"/>
    </source>
</evidence>
<proteinExistence type="predicted"/>
<reference evidence="1 2" key="1">
    <citation type="journal article" date="2024" name="BMC Genomics">
        <title>De novo assembly and annotation of Popillia japonica's genome with initial clues to its potential as an invasive pest.</title>
        <authorList>
            <person name="Cucini C."/>
            <person name="Boschi S."/>
            <person name="Funari R."/>
            <person name="Cardaioli E."/>
            <person name="Iannotti N."/>
            <person name="Marturano G."/>
            <person name="Paoli F."/>
            <person name="Bruttini M."/>
            <person name="Carapelli A."/>
            <person name="Frati F."/>
            <person name="Nardi F."/>
        </authorList>
    </citation>
    <scope>NUCLEOTIDE SEQUENCE [LARGE SCALE GENOMIC DNA]</scope>
    <source>
        <strain evidence="1">DMR45628</strain>
    </source>
</reference>
<protein>
    <submittedName>
        <fullName evidence="1">Uncharacterized protein</fullName>
    </submittedName>
</protein>
<dbReference type="Proteomes" id="UP001458880">
    <property type="component" value="Unassembled WGS sequence"/>
</dbReference>
<sequence length="109" mass="12665">MPIFSKLSSKYAMKLKESSSVNFTATEKYILLNIIYNYRNVLENNKSDAHTWKNHNIYRTAKSLKAFYEDRKKNFQLAEERSEMLKPGGGALTTTNDSTTELFLDQLKM</sequence>
<keyword evidence="2" id="KW-1185">Reference proteome</keyword>
<organism evidence="1 2">
    <name type="scientific">Popillia japonica</name>
    <name type="common">Japanese beetle</name>
    <dbReference type="NCBI Taxonomy" id="7064"/>
    <lineage>
        <taxon>Eukaryota</taxon>
        <taxon>Metazoa</taxon>
        <taxon>Ecdysozoa</taxon>
        <taxon>Arthropoda</taxon>
        <taxon>Hexapoda</taxon>
        <taxon>Insecta</taxon>
        <taxon>Pterygota</taxon>
        <taxon>Neoptera</taxon>
        <taxon>Endopterygota</taxon>
        <taxon>Coleoptera</taxon>
        <taxon>Polyphaga</taxon>
        <taxon>Scarabaeiformia</taxon>
        <taxon>Scarabaeidae</taxon>
        <taxon>Rutelinae</taxon>
        <taxon>Popillia</taxon>
    </lineage>
</organism>